<name>A0ABS4PTR1_9PSEU</name>
<proteinExistence type="predicted"/>
<evidence type="ECO:0000313" key="1">
    <source>
        <dbReference type="EMBL" id="MBP2182807.1"/>
    </source>
</evidence>
<sequence length="84" mass="8972">MRAETKIGSVLLVMLAIPQIGGSSSDPTQLITTSVVLPLANSVRVFSISTHRFATSSVATLSVVMPPFAEWSADLVIELRRCQA</sequence>
<reference evidence="1 2" key="1">
    <citation type="submission" date="2021-03" db="EMBL/GenBank/DDBJ databases">
        <title>Sequencing the genomes of 1000 actinobacteria strains.</title>
        <authorList>
            <person name="Klenk H.-P."/>
        </authorList>
    </citation>
    <scope>NUCLEOTIDE SEQUENCE [LARGE SCALE GENOMIC DNA]</scope>
    <source>
        <strain evidence="1 2">DSM 45510</strain>
    </source>
</reference>
<dbReference type="EMBL" id="JAGGMS010000001">
    <property type="protein sequence ID" value="MBP2182807.1"/>
    <property type="molecule type" value="Genomic_DNA"/>
</dbReference>
<evidence type="ECO:0000313" key="2">
    <source>
        <dbReference type="Proteomes" id="UP000741013"/>
    </source>
</evidence>
<protein>
    <recommendedName>
        <fullName evidence="3">Secreted protein</fullName>
    </recommendedName>
</protein>
<keyword evidence="2" id="KW-1185">Reference proteome</keyword>
<organism evidence="1 2">
    <name type="scientific">Amycolatopsis magusensis</name>
    <dbReference type="NCBI Taxonomy" id="882444"/>
    <lineage>
        <taxon>Bacteria</taxon>
        <taxon>Bacillati</taxon>
        <taxon>Actinomycetota</taxon>
        <taxon>Actinomycetes</taxon>
        <taxon>Pseudonocardiales</taxon>
        <taxon>Pseudonocardiaceae</taxon>
        <taxon>Amycolatopsis</taxon>
    </lineage>
</organism>
<comment type="caution">
    <text evidence="1">The sequence shown here is derived from an EMBL/GenBank/DDBJ whole genome shotgun (WGS) entry which is preliminary data.</text>
</comment>
<dbReference type="Proteomes" id="UP000741013">
    <property type="component" value="Unassembled WGS sequence"/>
</dbReference>
<gene>
    <name evidence="1" type="ORF">JOM49_004333</name>
</gene>
<dbReference type="RefSeq" id="WP_209666064.1">
    <property type="nucleotide sequence ID" value="NZ_JAGGMS010000001.1"/>
</dbReference>
<accession>A0ABS4PTR1</accession>
<evidence type="ECO:0008006" key="3">
    <source>
        <dbReference type="Google" id="ProtNLM"/>
    </source>
</evidence>